<dbReference type="STRING" id="1792290.MSP8886_03144"/>
<gene>
    <name evidence="2" type="ORF">MSP8886_03144</name>
</gene>
<keyword evidence="3" id="KW-1185">Reference proteome</keyword>
<name>A0A1A8TPN9_9GAMM</name>
<dbReference type="AlphaFoldDB" id="A0A1A8TPN9"/>
<evidence type="ECO:0000259" key="1">
    <source>
        <dbReference type="PROSITE" id="PS51085"/>
    </source>
</evidence>
<dbReference type="PROSITE" id="PS00197">
    <property type="entry name" value="2FE2S_FER_1"/>
    <property type="match status" value="1"/>
</dbReference>
<proteinExistence type="predicted"/>
<dbReference type="GO" id="GO:0051537">
    <property type="term" value="F:2 iron, 2 sulfur cluster binding"/>
    <property type="evidence" value="ECO:0007669"/>
    <property type="project" value="InterPro"/>
</dbReference>
<dbReference type="EMBL" id="FLOB01000008">
    <property type="protein sequence ID" value="SBS34702.1"/>
    <property type="molecule type" value="Genomic_DNA"/>
</dbReference>
<accession>A0A1A8TPN9</accession>
<dbReference type="SUPFAM" id="SSF54292">
    <property type="entry name" value="2Fe-2S ferredoxin-like"/>
    <property type="match status" value="1"/>
</dbReference>
<dbReference type="InterPro" id="IPR006058">
    <property type="entry name" value="2Fe2S_fd_BS"/>
</dbReference>
<dbReference type="PROSITE" id="PS51085">
    <property type="entry name" value="2FE2S_FER_2"/>
    <property type="match status" value="1"/>
</dbReference>
<organism evidence="2 3">
    <name type="scientific">Marinomonas spartinae</name>
    <dbReference type="NCBI Taxonomy" id="1792290"/>
    <lineage>
        <taxon>Bacteria</taxon>
        <taxon>Pseudomonadati</taxon>
        <taxon>Pseudomonadota</taxon>
        <taxon>Gammaproteobacteria</taxon>
        <taxon>Oceanospirillales</taxon>
        <taxon>Oceanospirillaceae</taxon>
        <taxon>Marinomonas</taxon>
    </lineage>
</organism>
<dbReference type="CDD" id="cd00207">
    <property type="entry name" value="fer2"/>
    <property type="match status" value="1"/>
</dbReference>
<dbReference type="Gene3D" id="3.10.20.30">
    <property type="match status" value="1"/>
</dbReference>
<sequence length="281" mass="31179">MSMDASSVTIQVDDQSFQAEVGDNLLTSCLSHHVDMNFSCRAGVCGACALYDETSNRTILSCQSSVSEPLILSRHLPSQEDLFRVLERRFLDETAVELVLLGPSDDAFGDFVELQLSDANKTTIECMALNSAGEPLVLLLSKRDVNASQWSLITNSEINSFVVRTRLGERKGRLLTEFDLVERSVWLICDSATEHFSPYWETALGSVGANFLGRSVFTANNSLSENSPLFQEELAIAFNAINTSNIEIIIQAAGLTQEEWNQLLSAFYIRPNQIHIVRLPH</sequence>
<dbReference type="InterPro" id="IPR012675">
    <property type="entry name" value="Beta-grasp_dom_sf"/>
</dbReference>
<dbReference type="Pfam" id="PF00111">
    <property type="entry name" value="Fer2"/>
    <property type="match status" value="1"/>
</dbReference>
<dbReference type="InterPro" id="IPR036010">
    <property type="entry name" value="2Fe-2S_ferredoxin-like_sf"/>
</dbReference>
<evidence type="ECO:0000313" key="3">
    <source>
        <dbReference type="Proteomes" id="UP000092544"/>
    </source>
</evidence>
<reference evidence="2 3" key="1">
    <citation type="submission" date="2016-06" db="EMBL/GenBank/DDBJ databases">
        <authorList>
            <person name="Kjaerup R.B."/>
            <person name="Dalgaard T.S."/>
            <person name="Juul-Madsen H.R."/>
        </authorList>
    </citation>
    <scope>NUCLEOTIDE SEQUENCE [LARGE SCALE GENOMIC DNA]</scope>
    <source>
        <strain evidence="2 3">CECT 8886</strain>
    </source>
</reference>
<dbReference type="InterPro" id="IPR001041">
    <property type="entry name" value="2Fe-2S_ferredoxin-type"/>
</dbReference>
<dbReference type="Proteomes" id="UP000092544">
    <property type="component" value="Unassembled WGS sequence"/>
</dbReference>
<protein>
    <submittedName>
        <fullName evidence="2">2Fe-2S iron-sulfur cluster binding domain protein</fullName>
    </submittedName>
</protein>
<evidence type="ECO:0000313" key="2">
    <source>
        <dbReference type="EMBL" id="SBS34702.1"/>
    </source>
</evidence>
<feature type="domain" description="2Fe-2S ferredoxin-type" evidence="1">
    <location>
        <begin position="6"/>
        <end position="82"/>
    </location>
</feature>
<dbReference type="OrthoDB" id="9806195at2"/>